<organism evidence="1 2">
    <name type="scientific">Trema orientale</name>
    <name type="common">Charcoal tree</name>
    <name type="synonym">Celtis orientalis</name>
    <dbReference type="NCBI Taxonomy" id="63057"/>
    <lineage>
        <taxon>Eukaryota</taxon>
        <taxon>Viridiplantae</taxon>
        <taxon>Streptophyta</taxon>
        <taxon>Embryophyta</taxon>
        <taxon>Tracheophyta</taxon>
        <taxon>Spermatophyta</taxon>
        <taxon>Magnoliopsida</taxon>
        <taxon>eudicotyledons</taxon>
        <taxon>Gunneridae</taxon>
        <taxon>Pentapetalae</taxon>
        <taxon>rosids</taxon>
        <taxon>fabids</taxon>
        <taxon>Rosales</taxon>
        <taxon>Cannabaceae</taxon>
        <taxon>Trema</taxon>
    </lineage>
</organism>
<accession>A0A2P5F2Z7</accession>
<gene>
    <name evidence="1" type="ORF">TorRG33x02_119800</name>
</gene>
<proteinExistence type="predicted"/>
<dbReference type="InParanoid" id="A0A2P5F2Z7"/>
<dbReference type="EMBL" id="JXTC01000068">
    <property type="protein sequence ID" value="PON92161.1"/>
    <property type="molecule type" value="Genomic_DNA"/>
</dbReference>
<reference evidence="2" key="1">
    <citation type="submission" date="2016-06" db="EMBL/GenBank/DDBJ databases">
        <title>Parallel loss of symbiosis genes in relatives of nitrogen-fixing non-legume Parasponia.</title>
        <authorList>
            <person name="Van Velzen R."/>
            <person name="Holmer R."/>
            <person name="Bu F."/>
            <person name="Rutten L."/>
            <person name="Van Zeijl A."/>
            <person name="Liu W."/>
            <person name="Santuari L."/>
            <person name="Cao Q."/>
            <person name="Sharma T."/>
            <person name="Shen D."/>
            <person name="Roswanjaya Y."/>
            <person name="Wardhani T."/>
            <person name="Kalhor M.S."/>
            <person name="Jansen J."/>
            <person name="Van den Hoogen J."/>
            <person name="Gungor B."/>
            <person name="Hartog M."/>
            <person name="Hontelez J."/>
            <person name="Verver J."/>
            <person name="Yang W.-C."/>
            <person name="Schijlen E."/>
            <person name="Repin R."/>
            <person name="Schilthuizen M."/>
            <person name="Schranz E."/>
            <person name="Heidstra R."/>
            <person name="Miyata K."/>
            <person name="Fedorova E."/>
            <person name="Kohlen W."/>
            <person name="Bisseling T."/>
            <person name="Smit S."/>
            <person name="Geurts R."/>
        </authorList>
    </citation>
    <scope>NUCLEOTIDE SEQUENCE [LARGE SCALE GENOMIC DNA]</scope>
    <source>
        <strain evidence="2">cv. RG33-2</strain>
    </source>
</reference>
<protein>
    <submittedName>
        <fullName evidence="1">Uncharacterized protein</fullName>
    </submittedName>
</protein>
<sequence length="101" mass="11762">MVHKPRVFLTKLSILRPSHLRIGVIHTLEKNQFRFFSYRHKHEANFAPKNLKGDGIYVYLQDEEADEDKRCIHVMLGLLAEYGIWAQVINASAPSFKLLIK</sequence>
<dbReference type="Proteomes" id="UP000237000">
    <property type="component" value="Unassembled WGS sequence"/>
</dbReference>
<evidence type="ECO:0000313" key="2">
    <source>
        <dbReference type="Proteomes" id="UP000237000"/>
    </source>
</evidence>
<keyword evidence="2" id="KW-1185">Reference proteome</keyword>
<name>A0A2P5F2Z7_TREOI</name>
<dbReference type="AlphaFoldDB" id="A0A2P5F2Z7"/>
<comment type="caution">
    <text evidence="1">The sequence shown here is derived from an EMBL/GenBank/DDBJ whole genome shotgun (WGS) entry which is preliminary data.</text>
</comment>
<evidence type="ECO:0000313" key="1">
    <source>
        <dbReference type="EMBL" id="PON92161.1"/>
    </source>
</evidence>